<proteinExistence type="predicted"/>
<reference evidence="2 3" key="1">
    <citation type="journal article" date="2024" name="Science">
        <title>Giant polyketide synthase enzymes in the biosynthesis of giant marine polyether toxins.</title>
        <authorList>
            <person name="Fallon T.R."/>
            <person name="Shende V.V."/>
            <person name="Wierzbicki I.H."/>
            <person name="Pendleton A.L."/>
            <person name="Watervoot N.F."/>
            <person name="Auber R.P."/>
            <person name="Gonzalez D.J."/>
            <person name="Wisecaver J.H."/>
            <person name="Moore B.S."/>
        </authorList>
    </citation>
    <scope>NUCLEOTIDE SEQUENCE [LARGE SCALE GENOMIC DNA]</scope>
    <source>
        <strain evidence="2 3">12B1</strain>
    </source>
</reference>
<feature type="region of interest" description="Disordered" evidence="1">
    <location>
        <begin position="301"/>
        <end position="326"/>
    </location>
</feature>
<evidence type="ECO:0008006" key="4">
    <source>
        <dbReference type="Google" id="ProtNLM"/>
    </source>
</evidence>
<feature type="region of interest" description="Disordered" evidence="1">
    <location>
        <begin position="86"/>
        <end position="126"/>
    </location>
</feature>
<evidence type="ECO:0000313" key="2">
    <source>
        <dbReference type="EMBL" id="KAL1529747.1"/>
    </source>
</evidence>
<dbReference type="Proteomes" id="UP001515480">
    <property type="component" value="Unassembled WGS sequence"/>
</dbReference>
<comment type="caution">
    <text evidence="2">The sequence shown here is derived from an EMBL/GenBank/DDBJ whole genome shotgun (WGS) entry which is preliminary data.</text>
</comment>
<keyword evidence="3" id="KW-1185">Reference proteome</keyword>
<dbReference type="EMBL" id="JBGBPQ010000001">
    <property type="protein sequence ID" value="KAL1529747.1"/>
    <property type="molecule type" value="Genomic_DNA"/>
</dbReference>
<sequence>MGAPMEMAALNAHMANHSYLEGFTPTQKDVSLFKAISAPPANFVHALRWYKHIASFSDSKLASLPGKFETLAAAASPAAAAASPAAAAPAEPAAKKEKAKEQKAPKEKAAPKEVKAEAPKEDEAAKAAKEAAKAQEKLLKAVIKEGGKKGVEIEGASDMGGLDFFCTTIDTPEGDCDLLLVAMDAMNADPDPEAEDRKGCSGHVGKMIFSAGTKQLAIVAYVPDSAHNKSAGNVDVQVWTETVCAAVNGKILKPAADAKSPKGGKVVVAVVASDPDNGKYAIKDKDAAMAAAFNFLREKGAFPEDNGDSDDEPVFGDDAFDDMNGW</sequence>
<gene>
    <name evidence="2" type="ORF">AB1Y20_000683</name>
</gene>
<evidence type="ECO:0000256" key="1">
    <source>
        <dbReference type="SAM" id="MobiDB-lite"/>
    </source>
</evidence>
<accession>A0AB34K8Q3</accession>
<organism evidence="2 3">
    <name type="scientific">Prymnesium parvum</name>
    <name type="common">Toxic golden alga</name>
    <dbReference type="NCBI Taxonomy" id="97485"/>
    <lineage>
        <taxon>Eukaryota</taxon>
        <taxon>Haptista</taxon>
        <taxon>Haptophyta</taxon>
        <taxon>Prymnesiophyceae</taxon>
        <taxon>Prymnesiales</taxon>
        <taxon>Prymnesiaceae</taxon>
        <taxon>Prymnesium</taxon>
    </lineage>
</organism>
<feature type="compositionally biased region" description="Acidic residues" evidence="1">
    <location>
        <begin position="305"/>
        <end position="326"/>
    </location>
</feature>
<protein>
    <recommendedName>
        <fullName evidence="4">Elongation factor 1-beta</fullName>
    </recommendedName>
</protein>
<dbReference type="AlphaFoldDB" id="A0AB34K8Q3"/>
<feature type="compositionally biased region" description="Basic and acidic residues" evidence="1">
    <location>
        <begin position="93"/>
        <end position="126"/>
    </location>
</feature>
<name>A0AB34K8Q3_PRYPA</name>
<evidence type="ECO:0000313" key="3">
    <source>
        <dbReference type="Proteomes" id="UP001515480"/>
    </source>
</evidence>
<dbReference type="InterPro" id="IPR036282">
    <property type="entry name" value="Glutathione-S-Trfase_C_sf"/>
</dbReference>
<dbReference type="SUPFAM" id="SSF47616">
    <property type="entry name" value="GST C-terminal domain-like"/>
    <property type="match status" value="1"/>
</dbReference>